<keyword evidence="2" id="KW-1185">Reference proteome</keyword>
<organism evidence="1 2">
    <name type="scientific">Actinidia rufa</name>
    <dbReference type="NCBI Taxonomy" id="165716"/>
    <lineage>
        <taxon>Eukaryota</taxon>
        <taxon>Viridiplantae</taxon>
        <taxon>Streptophyta</taxon>
        <taxon>Embryophyta</taxon>
        <taxon>Tracheophyta</taxon>
        <taxon>Spermatophyta</taxon>
        <taxon>Magnoliopsida</taxon>
        <taxon>eudicotyledons</taxon>
        <taxon>Gunneridae</taxon>
        <taxon>Pentapetalae</taxon>
        <taxon>asterids</taxon>
        <taxon>Ericales</taxon>
        <taxon>Actinidiaceae</taxon>
        <taxon>Actinidia</taxon>
    </lineage>
</organism>
<comment type="caution">
    <text evidence="1">The sequence shown here is derived from an EMBL/GenBank/DDBJ whole genome shotgun (WGS) entry which is preliminary data.</text>
</comment>
<dbReference type="OrthoDB" id="1837636at2759"/>
<proteinExistence type="predicted"/>
<dbReference type="EMBL" id="BJWL01000154">
    <property type="protein sequence ID" value="GFS31967.1"/>
    <property type="molecule type" value="Genomic_DNA"/>
</dbReference>
<accession>A0A7J0DBY6</accession>
<reference evidence="2" key="1">
    <citation type="submission" date="2019-07" db="EMBL/GenBank/DDBJ databases">
        <title>De Novo Assembly of kiwifruit Actinidia rufa.</title>
        <authorList>
            <person name="Sugita-Konishi S."/>
            <person name="Sato K."/>
            <person name="Mori E."/>
            <person name="Abe Y."/>
            <person name="Kisaki G."/>
            <person name="Hamano K."/>
            <person name="Suezawa K."/>
            <person name="Otani M."/>
            <person name="Fukuda T."/>
            <person name="Manabe T."/>
            <person name="Gomi K."/>
            <person name="Tabuchi M."/>
            <person name="Akimitsu K."/>
            <person name="Kataoka I."/>
        </authorList>
    </citation>
    <scope>NUCLEOTIDE SEQUENCE [LARGE SCALE GENOMIC DNA]</scope>
    <source>
        <strain evidence="2">cv. Fuchu</strain>
    </source>
</reference>
<evidence type="ECO:0000313" key="2">
    <source>
        <dbReference type="Proteomes" id="UP000585474"/>
    </source>
</evidence>
<gene>
    <name evidence="1" type="ORF">Acr_00g0020160</name>
</gene>
<protein>
    <submittedName>
        <fullName evidence="1">Uncharacterized protein</fullName>
    </submittedName>
</protein>
<sequence length="167" mass="19111">MSMNTARARLLWVISTGKFIDLPHIMFLSLCATHKSADKRGSMPFTGFLTELFKRSGVHIPLDFTRIKPKGAIDRSSLSRSEGQMKKRKLEVGAYEESSIGMAKLKEAILDLGREMNTRMSEFRAEVNTCMIKLEEESGQHTTMLQEMKGMLIQMEEEEEEEEEEED</sequence>
<dbReference type="Proteomes" id="UP000585474">
    <property type="component" value="Unassembled WGS sequence"/>
</dbReference>
<name>A0A7J0DBY6_9ERIC</name>
<dbReference type="AlphaFoldDB" id="A0A7J0DBY6"/>
<evidence type="ECO:0000313" key="1">
    <source>
        <dbReference type="EMBL" id="GFS31967.1"/>
    </source>
</evidence>